<evidence type="ECO:0008006" key="4">
    <source>
        <dbReference type="Google" id="ProtNLM"/>
    </source>
</evidence>
<protein>
    <recommendedName>
        <fullName evidence="4">DnaD domain-containing protein</fullName>
    </recommendedName>
</protein>
<dbReference type="AlphaFoldDB" id="A0A0R2A9X8"/>
<comment type="caution">
    <text evidence="2">The sequence shown here is derived from an EMBL/GenBank/DDBJ whole genome shotgun (WGS) entry which is preliminary data.</text>
</comment>
<organism evidence="2 3">
    <name type="scientific">Paucilactobacillus vaccinostercus DSM 20634</name>
    <dbReference type="NCBI Taxonomy" id="1423813"/>
    <lineage>
        <taxon>Bacteria</taxon>
        <taxon>Bacillati</taxon>
        <taxon>Bacillota</taxon>
        <taxon>Bacilli</taxon>
        <taxon>Lactobacillales</taxon>
        <taxon>Lactobacillaceae</taxon>
        <taxon>Paucilactobacillus</taxon>
    </lineage>
</organism>
<reference evidence="2 3" key="1">
    <citation type="journal article" date="2015" name="Genome Announc.">
        <title>Expanding the biotechnology potential of lactobacilli through comparative genomics of 213 strains and associated genera.</title>
        <authorList>
            <person name="Sun Z."/>
            <person name="Harris H.M."/>
            <person name="McCann A."/>
            <person name="Guo C."/>
            <person name="Argimon S."/>
            <person name="Zhang W."/>
            <person name="Yang X."/>
            <person name="Jeffery I.B."/>
            <person name="Cooney J.C."/>
            <person name="Kagawa T.F."/>
            <person name="Liu W."/>
            <person name="Song Y."/>
            <person name="Salvetti E."/>
            <person name="Wrobel A."/>
            <person name="Rasinkangas P."/>
            <person name="Parkhill J."/>
            <person name="Rea M.C."/>
            <person name="O'Sullivan O."/>
            <person name="Ritari J."/>
            <person name="Douillard F.P."/>
            <person name="Paul Ross R."/>
            <person name="Yang R."/>
            <person name="Briner A.E."/>
            <person name="Felis G.E."/>
            <person name="de Vos W.M."/>
            <person name="Barrangou R."/>
            <person name="Klaenhammer T.R."/>
            <person name="Caufield P.W."/>
            <person name="Cui Y."/>
            <person name="Zhang H."/>
            <person name="O'Toole P.W."/>
        </authorList>
    </citation>
    <scope>NUCLEOTIDE SEQUENCE [LARGE SCALE GENOMIC DNA]</scope>
    <source>
        <strain evidence="2 3">DSM 20634</strain>
    </source>
</reference>
<dbReference type="Proteomes" id="UP000051733">
    <property type="component" value="Unassembled WGS sequence"/>
</dbReference>
<dbReference type="EMBL" id="AYYY01000005">
    <property type="protein sequence ID" value="KRM62436.1"/>
    <property type="molecule type" value="Genomic_DNA"/>
</dbReference>
<dbReference type="RefSeq" id="WP_057777137.1">
    <property type="nucleotide sequence ID" value="NZ_AYYY01000005.1"/>
</dbReference>
<dbReference type="Gene3D" id="1.10.10.10">
    <property type="entry name" value="Winged helix-like DNA-binding domain superfamily/Winged helix DNA-binding domain"/>
    <property type="match status" value="1"/>
</dbReference>
<dbReference type="InterPro" id="IPR036388">
    <property type="entry name" value="WH-like_DNA-bd_sf"/>
</dbReference>
<dbReference type="PATRIC" id="fig|1423813.3.peg.2046"/>
<evidence type="ECO:0000313" key="3">
    <source>
        <dbReference type="Proteomes" id="UP000051733"/>
    </source>
</evidence>
<evidence type="ECO:0000256" key="1">
    <source>
        <dbReference type="SAM" id="MobiDB-lite"/>
    </source>
</evidence>
<feature type="region of interest" description="Disordered" evidence="1">
    <location>
        <begin position="102"/>
        <end position="123"/>
    </location>
</feature>
<name>A0A0R2A9X8_9LACO</name>
<sequence length="268" mass="30715">MTIHRAPHDRGHPYTVIDNTILDSDLSNNAKVVMWTLLSNRDDWKPHSQQLMARLNMSRKPFDKAIKELKEYGLLSITKTNGNKGHYDYDWDIKEVSSSLAQTSTNSSKNEESTEVEPQRSISDTANGNATIYTISSLFRIDFDYFISESPLCDMSDQDRTALFNLAGRLNHEIKIHGYQYSGSTEKETSRMMKVAFIKSIHKQPNPIGYIISTVDGWIKSDLLSMDDLERDQLERSDSELYDVLKMHDIGEDYIGILDDNGVDWDMM</sequence>
<proteinExistence type="predicted"/>
<dbReference type="OrthoDB" id="9803733at2"/>
<keyword evidence="3" id="KW-1185">Reference proteome</keyword>
<gene>
    <name evidence="2" type="ORF">FC26_GL002009</name>
</gene>
<accession>A0A0R2A9X8</accession>
<evidence type="ECO:0000313" key="2">
    <source>
        <dbReference type="EMBL" id="KRM62436.1"/>
    </source>
</evidence>